<dbReference type="STRING" id="88036.D8S991"/>
<evidence type="ECO:0000256" key="6">
    <source>
        <dbReference type="PIRSR" id="PIRSR617736-1"/>
    </source>
</evidence>
<evidence type="ECO:0000256" key="2">
    <source>
        <dbReference type="ARBA" id="ARBA00010838"/>
    </source>
</evidence>
<name>D8S991_SELML</name>
<dbReference type="EC" id="3.2.1.21" evidence="3 8"/>
<keyword evidence="4 8" id="KW-0378">Hydrolase</keyword>
<dbReference type="OrthoDB" id="65569at2759"/>
<organism evidence="10">
    <name type="scientific">Selaginella moellendorffii</name>
    <name type="common">Spikemoss</name>
    <dbReference type="NCBI Taxonomy" id="88036"/>
    <lineage>
        <taxon>Eukaryota</taxon>
        <taxon>Viridiplantae</taxon>
        <taxon>Streptophyta</taxon>
        <taxon>Embryophyta</taxon>
        <taxon>Tracheophyta</taxon>
        <taxon>Lycopodiopsida</taxon>
        <taxon>Selaginellales</taxon>
        <taxon>Selaginellaceae</taxon>
        <taxon>Selaginella</taxon>
    </lineage>
</organism>
<dbReference type="Gramene" id="EFJ18774">
    <property type="protein sequence ID" value="EFJ18774"/>
    <property type="gene ID" value="SELMODRAFT_268319"/>
</dbReference>
<evidence type="ECO:0000313" key="9">
    <source>
        <dbReference type="EMBL" id="EFJ18774.1"/>
    </source>
</evidence>
<dbReference type="EMBL" id="GL377608">
    <property type="protein sequence ID" value="EFJ18774.1"/>
    <property type="molecule type" value="Genomic_DNA"/>
</dbReference>
<evidence type="ECO:0000256" key="5">
    <source>
        <dbReference type="ARBA" id="ARBA00023295"/>
    </source>
</evidence>
<evidence type="ECO:0000256" key="4">
    <source>
        <dbReference type="ARBA" id="ARBA00022801"/>
    </source>
</evidence>
<evidence type="ECO:0000256" key="3">
    <source>
        <dbReference type="ARBA" id="ARBA00012744"/>
    </source>
</evidence>
<dbReference type="Pfam" id="PF00232">
    <property type="entry name" value="Glyco_hydro_1"/>
    <property type="match status" value="1"/>
</dbReference>
<feature type="binding site" evidence="7">
    <location>
        <position position="187"/>
    </location>
    <ligand>
        <name>substrate</name>
    </ligand>
</feature>
<keyword evidence="10" id="KW-1185">Reference proteome</keyword>
<dbReference type="FunFam" id="3.20.20.80:FF:000020">
    <property type="entry name" value="Beta-glucosidase 12"/>
    <property type="match status" value="1"/>
</dbReference>
<dbReference type="GO" id="GO:0030245">
    <property type="term" value="P:cellulose catabolic process"/>
    <property type="evidence" value="ECO:0007669"/>
    <property type="project" value="InterPro"/>
</dbReference>
<gene>
    <name evidence="9" type="ORF">SELMODRAFT_268319</name>
</gene>
<feature type="active site" description="Nucleophile" evidence="6">
    <location>
        <position position="399"/>
    </location>
</feature>
<dbReference type="InterPro" id="IPR033132">
    <property type="entry name" value="GH_1_N_CS"/>
</dbReference>
<feature type="binding site" evidence="7">
    <location>
        <begin position="455"/>
        <end position="456"/>
    </location>
    <ligand>
        <name>substrate</name>
    </ligand>
</feature>
<feature type="binding site" evidence="7">
    <location>
        <position position="40"/>
    </location>
    <ligand>
        <name>substrate</name>
    </ligand>
</feature>
<reference evidence="9 10" key="1">
    <citation type="journal article" date="2011" name="Science">
        <title>The Selaginella genome identifies genetic changes associated with the evolution of vascular plants.</title>
        <authorList>
            <person name="Banks J.A."/>
            <person name="Nishiyama T."/>
            <person name="Hasebe M."/>
            <person name="Bowman J.L."/>
            <person name="Gribskov M."/>
            <person name="dePamphilis C."/>
            <person name="Albert V.A."/>
            <person name="Aono N."/>
            <person name="Aoyama T."/>
            <person name="Ambrose B.A."/>
            <person name="Ashton N.W."/>
            <person name="Axtell M.J."/>
            <person name="Barker E."/>
            <person name="Barker M.S."/>
            <person name="Bennetzen J.L."/>
            <person name="Bonawitz N.D."/>
            <person name="Chapple C."/>
            <person name="Cheng C."/>
            <person name="Correa L.G."/>
            <person name="Dacre M."/>
            <person name="DeBarry J."/>
            <person name="Dreyer I."/>
            <person name="Elias M."/>
            <person name="Engstrom E.M."/>
            <person name="Estelle M."/>
            <person name="Feng L."/>
            <person name="Finet C."/>
            <person name="Floyd S.K."/>
            <person name="Frommer W.B."/>
            <person name="Fujita T."/>
            <person name="Gramzow L."/>
            <person name="Gutensohn M."/>
            <person name="Harholt J."/>
            <person name="Hattori M."/>
            <person name="Heyl A."/>
            <person name="Hirai T."/>
            <person name="Hiwatashi Y."/>
            <person name="Ishikawa M."/>
            <person name="Iwata M."/>
            <person name="Karol K.G."/>
            <person name="Koehler B."/>
            <person name="Kolukisaoglu U."/>
            <person name="Kubo M."/>
            <person name="Kurata T."/>
            <person name="Lalonde S."/>
            <person name="Li K."/>
            <person name="Li Y."/>
            <person name="Litt A."/>
            <person name="Lyons E."/>
            <person name="Manning G."/>
            <person name="Maruyama T."/>
            <person name="Michael T.P."/>
            <person name="Mikami K."/>
            <person name="Miyazaki S."/>
            <person name="Morinaga S."/>
            <person name="Murata T."/>
            <person name="Mueller-Roeber B."/>
            <person name="Nelson D.R."/>
            <person name="Obara M."/>
            <person name="Oguri Y."/>
            <person name="Olmstead R.G."/>
            <person name="Onodera N."/>
            <person name="Petersen B.L."/>
            <person name="Pils B."/>
            <person name="Prigge M."/>
            <person name="Rensing S.A."/>
            <person name="Riano-Pachon D.M."/>
            <person name="Roberts A.W."/>
            <person name="Sato Y."/>
            <person name="Scheller H.V."/>
            <person name="Schulz B."/>
            <person name="Schulz C."/>
            <person name="Shakirov E.V."/>
            <person name="Shibagaki N."/>
            <person name="Shinohara N."/>
            <person name="Shippen D.E."/>
            <person name="Soerensen I."/>
            <person name="Sotooka R."/>
            <person name="Sugimoto N."/>
            <person name="Sugita M."/>
            <person name="Sumikawa N."/>
            <person name="Tanurdzic M."/>
            <person name="Theissen G."/>
            <person name="Ulvskov P."/>
            <person name="Wakazuki S."/>
            <person name="Weng J.K."/>
            <person name="Willats W.W."/>
            <person name="Wipf D."/>
            <person name="Wolf P.G."/>
            <person name="Yang L."/>
            <person name="Zimmer A.D."/>
            <person name="Zhu Q."/>
            <person name="Mitros T."/>
            <person name="Hellsten U."/>
            <person name="Loque D."/>
            <person name="Otillar R."/>
            <person name="Salamov A."/>
            <person name="Schmutz J."/>
            <person name="Shapiro H."/>
            <person name="Lindquist E."/>
            <person name="Lucas S."/>
            <person name="Rokhsar D."/>
            <person name="Grigoriev I.V."/>
        </authorList>
    </citation>
    <scope>NUCLEOTIDE SEQUENCE [LARGE SCALE GENOMIC DNA]</scope>
</reference>
<dbReference type="NCBIfam" id="TIGR03356">
    <property type="entry name" value="BGL"/>
    <property type="match status" value="1"/>
</dbReference>
<evidence type="ECO:0000256" key="7">
    <source>
        <dbReference type="PIRSR" id="PIRSR617736-2"/>
    </source>
</evidence>
<sequence length="497" mass="57024">MPSPPEQDFATNSAGAARLPIQRRDFPHRFVFGTATASYQVEGAFDEGGRGLSIWDTFCKTPGRILDASNGDLAVDQYHRYKEDVDNMAEMGVDAYRFSVAWARIYPDGLEKGVNKEGVTYYNKLIDYLLEKGIKPYVTLYHWDLPQKLHDSFGGWTSQEIVKHFAAYAETCFAAFGDRVKHWITFNEPLQFSVLGYGLGIHAPGRCSDRRYCKAGDSATEPYLAGHNVILSHAAAVKIYREKFKALQGGVVGITVDAEWAEPMTDSVDDKVASQRRLEFQLGWFLDPFFFGDYPATMREYVGDRLPKFTPEEQKSVRGSVEFVGINHYSSRFVTPALYAKPSDNYHQDQRILTSAVRNGAVIGDKAASPWLYIVPWGLHRVLKWVSERYNRPPIYVTENGMDEENNSTLTLDEQLDDLKRIHFYQDYLTAVLQATREGMDIRGYFAWSLVDNFEWAMGYTKRFGLYYVDYETLKRYPKRSARWFKRFLSNSIKQEV</sequence>
<evidence type="ECO:0000256" key="1">
    <source>
        <dbReference type="ARBA" id="ARBA00000448"/>
    </source>
</evidence>
<feature type="binding site" evidence="7">
    <location>
        <position position="142"/>
    </location>
    <ligand>
        <name>substrate</name>
    </ligand>
</feature>
<keyword evidence="5 8" id="KW-0326">Glycosidase</keyword>
<dbReference type="PROSITE" id="PS00653">
    <property type="entry name" value="GLYCOSYL_HYDROL_F1_2"/>
    <property type="match status" value="1"/>
</dbReference>
<protein>
    <recommendedName>
        <fullName evidence="3 8">Beta-glucosidase</fullName>
        <ecNumber evidence="3 8">3.2.1.21</ecNumber>
    </recommendedName>
</protein>
<dbReference type="PRINTS" id="PR00131">
    <property type="entry name" value="GLHYDRLASE1"/>
</dbReference>
<dbReference type="Gene3D" id="3.20.20.80">
    <property type="entry name" value="Glycosidases"/>
    <property type="match status" value="1"/>
</dbReference>
<dbReference type="eggNOG" id="KOG0626">
    <property type="taxonomic scope" value="Eukaryota"/>
</dbReference>
<dbReference type="InterPro" id="IPR017853">
    <property type="entry name" value="GH"/>
</dbReference>
<dbReference type="PANTHER" id="PTHR10353">
    <property type="entry name" value="GLYCOSYL HYDROLASE"/>
    <property type="match status" value="1"/>
</dbReference>
<dbReference type="FunCoup" id="D8S991">
    <property type="interactions" value="982"/>
</dbReference>
<dbReference type="SUPFAM" id="SSF51445">
    <property type="entry name" value="(Trans)glycosidases"/>
    <property type="match status" value="1"/>
</dbReference>
<evidence type="ECO:0000256" key="8">
    <source>
        <dbReference type="RuleBase" id="RU361175"/>
    </source>
</evidence>
<proteinExistence type="inferred from homology"/>
<evidence type="ECO:0000313" key="10">
    <source>
        <dbReference type="Proteomes" id="UP000001514"/>
    </source>
</evidence>
<comment type="similarity">
    <text evidence="2 8">Belongs to the glycosyl hydrolase 1 family.</text>
</comment>
<dbReference type="GO" id="GO:0008422">
    <property type="term" value="F:beta-glucosidase activity"/>
    <property type="evidence" value="ECO:0000318"/>
    <property type="project" value="GO_Central"/>
</dbReference>
<feature type="binding site" evidence="7">
    <location>
        <position position="329"/>
    </location>
    <ligand>
        <name>substrate</name>
    </ligand>
</feature>
<dbReference type="InterPro" id="IPR017736">
    <property type="entry name" value="Glyco_hydro_1_beta-glucosidase"/>
</dbReference>
<dbReference type="InterPro" id="IPR001360">
    <property type="entry name" value="Glyco_hydro_1"/>
</dbReference>
<dbReference type="PANTHER" id="PTHR10353:SF310">
    <property type="entry name" value="BETA-GLUCOSIDASE 42"/>
    <property type="match status" value="1"/>
</dbReference>
<accession>D8S991</accession>
<dbReference type="OMA" id="HGSNDFY"/>
<dbReference type="KEGG" id="smo:SELMODRAFT_268319"/>
<dbReference type="InParanoid" id="D8S991"/>
<comment type="catalytic activity">
    <reaction evidence="1 8">
        <text>Hydrolysis of terminal, non-reducing beta-D-glucosyl residues with release of beta-D-glucose.</text>
        <dbReference type="EC" id="3.2.1.21"/>
    </reaction>
</comment>
<feature type="binding site" evidence="7">
    <location>
        <position position="448"/>
    </location>
    <ligand>
        <name>substrate</name>
    </ligand>
</feature>
<dbReference type="AlphaFoldDB" id="D8S991"/>
<dbReference type="HOGENOM" id="CLU_001859_1_0_1"/>
<feature type="active site" description="Proton donor" evidence="6">
    <location>
        <position position="188"/>
    </location>
</feature>
<dbReference type="Proteomes" id="UP000001514">
    <property type="component" value="Unassembled WGS sequence"/>
</dbReference>